<gene>
    <name evidence="1" type="ORF">RSOL_395350</name>
</gene>
<reference evidence="2" key="1">
    <citation type="journal article" date="2014" name="Genome Announc.">
        <title>Draft genome sequence of the plant-pathogenic soil fungus Rhizoctonia solani anastomosis group 3 strain Rhs1AP.</title>
        <authorList>
            <person name="Cubeta M.A."/>
            <person name="Thomas E."/>
            <person name="Dean R.A."/>
            <person name="Jabaji S."/>
            <person name="Neate S.M."/>
            <person name="Tavantzis S."/>
            <person name="Toda T."/>
            <person name="Vilgalys R."/>
            <person name="Bharathan N."/>
            <person name="Fedorova-Abrams N."/>
            <person name="Pakala S.B."/>
            <person name="Pakala S.M."/>
            <person name="Zafar N."/>
            <person name="Joardar V."/>
            <person name="Losada L."/>
            <person name="Nierman W.C."/>
        </authorList>
    </citation>
    <scope>NUCLEOTIDE SEQUENCE [LARGE SCALE GENOMIC DNA]</scope>
    <source>
        <strain evidence="2">AG-3</strain>
    </source>
</reference>
<dbReference type="AlphaFoldDB" id="X8JCN7"/>
<feature type="non-terminal residue" evidence="1">
    <location>
        <position position="104"/>
    </location>
</feature>
<accession>X8JCN7</accession>
<organism evidence="1 2">
    <name type="scientific">Rhizoctonia solani AG-3 Rhs1AP</name>
    <dbReference type="NCBI Taxonomy" id="1086054"/>
    <lineage>
        <taxon>Eukaryota</taxon>
        <taxon>Fungi</taxon>
        <taxon>Dikarya</taxon>
        <taxon>Basidiomycota</taxon>
        <taxon>Agaricomycotina</taxon>
        <taxon>Agaricomycetes</taxon>
        <taxon>Cantharellales</taxon>
        <taxon>Ceratobasidiaceae</taxon>
        <taxon>Rhizoctonia</taxon>
    </lineage>
</organism>
<dbReference type="Proteomes" id="UP000030108">
    <property type="component" value="Unassembled WGS sequence"/>
</dbReference>
<evidence type="ECO:0000313" key="1">
    <source>
        <dbReference type="EMBL" id="EUC61429.1"/>
    </source>
</evidence>
<sequence length="104" mass="11589">MPALTIPIDPMLRDATILRAPLAGANSNLRAASEALKVKAITWAQALECIRVNQKTEPERVEQFIKDLMENDELKYSKAVNNAVDANKRDEWQKKVELATSGLV</sequence>
<proteinExistence type="predicted"/>
<dbReference type="EMBL" id="JATN01000319">
    <property type="protein sequence ID" value="EUC61429.1"/>
    <property type="molecule type" value="Genomic_DNA"/>
</dbReference>
<comment type="caution">
    <text evidence="1">The sequence shown here is derived from an EMBL/GenBank/DDBJ whole genome shotgun (WGS) entry which is preliminary data.</text>
</comment>
<protein>
    <submittedName>
        <fullName evidence="1">Uncharacterized protein</fullName>
    </submittedName>
</protein>
<evidence type="ECO:0000313" key="2">
    <source>
        <dbReference type="Proteomes" id="UP000030108"/>
    </source>
</evidence>
<name>X8JCN7_9AGAM</name>